<gene>
    <name evidence="2" type="ORF">BCR36DRAFT_459213</name>
</gene>
<organism evidence="2 3">
    <name type="scientific">Piromyces finnis</name>
    <dbReference type="NCBI Taxonomy" id="1754191"/>
    <lineage>
        <taxon>Eukaryota</taxon>
        <taxon>Fungi</taxon>
        <taxon>Fungi incertae sedis</taxon>
        <taxon>Chytridiomycota</taxon>
        <taxon>Chytridiomycota incertae sedis</taxon>
        <taxon>Neocallimastigomycetes</taxon>
        <taxon>Neocallimastigales</taxon>
        <taxon>Neocallimastigaceae</taxon>
        <taxon>Piromyces</taxon>
    </lineage>
</organism>
<keyword evidence="1" id="KW-0472">Membrane</keyword>
<dbReference type="AlphaFoldDB" id="A0A1Y1UZG2"/>
<reference evidence="2 3" key="2">
    <citation type="submission" date="2016-08" db="EMBL/GenBank/DDBJ databases">
        <title>Pervasive Adenine N6-methylation of Active Genes in Fungi.</title>
        <authorList>
            <consortium name="DOE Joint Genome Institute"/>
            <person name="Mondo S.J."/>
            <person name="Dannebaum R.O."/>
            <person name="Kuo R.C."/>
            <person name="Labutti K."/>
            <person name="Haridas S."/>
            <person name="Kuo A."/>
            <person name="Salamov A."/>
            <person name="Ahrendt S.R."/>
            <person name="Lipzen A."/>
            <person name="Sullivan W."/>
            <person name="Andreopoulos W.B."/>
            <person name="Clum A."/>
            <person name="Lindquist E."/>
            <person name="Daum C."/>
            <person name="Ramamoorthy G.K."/>
            <person name="Gryganskyi A."/>
            <person name="Culley D."/>
            <person name="Magnuson J.K."/>
            <person name="James T.Y."/>
            <person name="O'Malley M.A."/>
            <person name="Stajich J.E."/>
            <person name="Spatafora J.W."/>
            <person name="Visel A."/>
            <person name="Grigoriev I.V."/>
        </authorList>
    </citation>
    <scope>NUCLEOTIDE SEQUENCE [LARGE SCALE GENOMIC DNA]</scope>
    <source>
        <strain evidence="3">finn</strain>
    </source>
</reference>
<accession>A0A1Y1UZG2</accession>
<dbReference type="EMBL" id="MCFH01000049">
    <property type="protein sequence ID" value="ORX43895.1"/>
    <property type="molecule type" value="Genomic_DNA"/>
</dbReference>
<keyword evidence="1" id="KW-0812">Transmembrane</keyword>
<evidence type="ECO:0000313" key="2">
    <source>
        <dbReference type="EMBL" id="ORX43895.1"/>
    </source>
</evidence>
<proteinExistence type="predicted"/>
<comment type="caution">
    <text evidence="2">The sequence shown here is derived from an EMBL/GenBank/DDBJ whole genome shotgun (WGS) entry which is preliminary data.</text>
</comment>
<reference evidence="2 3" key="1">
    <citation type="submission" date="2016-08" db="EMBL/GenBank/DDBJ databases">
        <title>Genomes of anaerobic fungi encode conserved fungal cellulosomes for biomass hydrolysis.</title>
        <authorList>
            <consortium name="DOE Joint Genome Institute"/>
            <person name="Haitjema C.H."/>
            <person name="Gilmore S.P."/>
            <person name="Henske J.K."/>
            <person name="Solomon K.V."/>
            <person name="De Groot R."/>
            <person name="Kuo A."/>
            <person name="Mondo S.J."/>
            <person name="Salamov A.A."/>
            <person name="Labutti K."/>
            <person name="Zhao Z."/>
            <person name="Chiniquy J."/>
            <person name="Barry K."/>
            <person name="Brewer H.M."/>
            <person name="Purvine S.O."/>
            <person name="Wright A.T."/>
            <person name="Boxma B."/>
            <person name="Van Alen T."/>
            <person name="Hackstein J.H."/>
            <person name="Baker S.E."/>
            <person name="Grigoriev I.V."/>
            <person name="O'Malley M.A."/>
        </authorList>
    </citation>
    <scope>NUCLEOTIDE SEQUENCE [LARGE SCALE GENOMIC DNA]</scope>
    <source>
        <strain evidence="3">finn</strain>
    </source>
</reference>
<keyword evidence="3" id="KW-1185">Reference proteome</keyword>
<name>A0A1Y1UZG2_9FUNG</name>
<dbReference type="OrthoDB" id="2140823at2759"/>
<feature type="transmembrane region" description="Helical" evidence="1">
    <location>
        <begin position="146"/>
        <end position="165"/>
    </location>
</feature>
<evidence type="ECO:0000256" key="1">
    <source>
        <dbReference type="SAM" id="Phobius"/>
    </source>
</evidence>
<feature type="non-terminal residue" evidence="2">
    <location>
        <position position="1"/>
    </location>
</feature>
<dbReference type="Proteomes" id="UP000193719">
    <property type="component" value="Unassembled WGS sequence"/>
</dbReference>
<keyword evidence="1" id="KW-1133">Transmembrane helix</keyword>
<feature type="transmembrane region" description="Helical" evidence="1">
    <location>
        <begin position="38"/>
        <end position="57"/>
    </location>
</feature>
<feature type="transmembrane region" description="Helical" evidence="1">
    <location>
        <begin position="63"/>
        <end position="85"/>
    </location>
</feature>
<protein>
    <submittedName>
        <fullName evidence="2">Uncharacterized protein</fullName>
    </submittedName>
</protein>
<evidence type="ECO:0000313" key="3">
    <source>
        <dbReference type="Proteomes" id="UP000193719"/>
    </source>
</evidence>
<sequence length="274" mass="32806">INLYNENNNITKEKIEKGQKEKDDVGKLFKRVDTLENITDFLFYINLVVSGITIIEFEYQDLFFIINILTSLTYILLTNFNDIYYKNVAENERRKVFIKDSFNVAITDKTTSRDYYNNEEKESIKKMGLNTFENVFFTKFIVKKMTIFESLKAFVIIVLFVFLLVEVKNLEFLVLITQTVFSSEHLFKYVKFCYFKLHVVRIYRKLREVFVVNPPSNENVFIVNILDSTMDYECLKFYCKVSLSFRIYKKYNEKLNKEWDNIYENAKKNSKSKV</sequence>